<evidence type="ECO:0000313" key="3">
    <source>
        <dbReference type="Proteomes" id="UP001582793"/>
    </source>
</evidence>
<sequence>MYATVERDVRDQGARLEPATPTLLVVASGDFGHRVAARLAAGHPGSTVTDRPVSRPAADIVVLAAGHDRPALADAVDRAAYAARRPWFPVLLDHPHLRCGPVVVPGRTACHDCFQRRRRQHGGPDTGTVERPIPGYADHHVGLAVALARRAVRDAWAPSGERPGGWVRTVDLVTGTTGRHGVVAVDRCPRCRPPRDHAARLDDLAARLRRPGEPGVPDARREGTGGPA</sequence>
<name>A0ABV5CZK0_9ACTN</name>
<dbReference type="InterPro" id="IPR022291">
    <property type="entry name" value="Bacteriocin_synth_cyclodeHase"/>
</dbReference>
<accession>A0ABV5CZK0</accession>
<reference evidence="2 3" key="1">
    <citation type="submission" date="2024-04" db="EMBL/GenBank/DDBJ databases">
        <title>Polymorphospora sp. isolated from Baiyangdian Lake in Xiong'an New Area.</title>
        <authorList>
            <person name="Zhang X."/>
            <person name="Liu J."/>
        </authorList>
    </citation>
    <scope>NUCLEOTIDE SEQUENCE [LARGE SCALE GENOMIC DNA]</scope>
    <source>
        <strain evidence="2 3">2-325</strain>
    </source>
</reference>
<protein>
    <submittedName>
        <fullName evidence="2">TOMM leader peptide-binding protein</fullName>
    </submittedName>
</protein>
<comment type="caution">
    <text evidence="2">The sequence shown here is derived from an EMBL/GenBank/DDBJ whole genome shotgun (WGS) entry which is preliminary data.</text>
</comment>
<keyword evidence="3" id="KW-1185">Reference proteome</keyword>
<dbReference type="EMBL" id="JBCGDC010000143">
    <property type="protein sequence ID" value="MFB6397432.1"/>
    <property type="molecule type" value="Genomic_DNA"/>
</dbReference>
<gene>
    <name evidence="2" type="ORF">AAFH96_30725</name>
</gene>
<feature type="region of interest" description="Disordered" evidence="1">
    <location>
        <begin position="206"/>
        <end position="228"/>
    </location>
</feature>
<dbReference type="Gene3D" id="3.40.50.720">
    <property type="entry name" value="NAD(P)-binding Rossmann-like Domain"/>
    <property type="match status" value="1"/>
</dbReference>
<dbReference type="NCBIfam" id="TIGR03882">
    <property type="entry name" value="cyclo_dehyd_2"/>
    <property type="match status" value="1"/>
</dbReference>
<dbReference type="RefSeq" id="WP_375736527.1">
    <property type="nucleotide sequence ID" value="NZ_JBCGDC010000143.1"/>
</dbReference>
<organism evidence="2 3">
    <name type="scientific">Polymorphospora lycopeni</name>
    <dbReference type="NCBI Taxonomy" id="3140240"/>
    <lineage>
        <taxon>Bacteria</taxon>
        <taxon>Bacillati</taxon>
        <taxon>Actinomycetota</taxon>
        <taxon>Actinomycetes</taxon>
        <taxon>Micromonosporales</taxon>
        <taxon>Micromonosporaceae</taxon>
        <taxon>Polymorphospora</taxon>
    </lineage>
</organism>
<evidence type="ECO:0000313" key="2">
    <source>
        <dbReference type="EMBL" id="MFB6397432.1"/>
    </source>
</evidence>
<dbReference type="Proteomes" id="UP001582793">
    <property type="component" value="Unassembled WGS sequence"/>
</dbReference>
<evidence type="ECO:0000256" key="1">
    <source>
        <dbReference type="SAM" id="MobiDB-lite"/>
    </source>
</evidence>
<proteinExistence type="predicted"/>